<dbReference type="OrthoDB" id="426718at2759"/>
<evidence type="ECO:0000256" key="3">
    <source>
        <dbReference type="ARBA" id="ARBA00047591"/>
    </source>
</evidence>
<dbReference type="CDD" id="cd00519">
    <property type="entry name" value="Lipase_3"/>
    <property type="match status" value="1"/>
</dbReference>
<feature type="chain" id="PRO_5013266168" evidence="5">
    <location>
        <begin position="16"/>
        <end position="324"/>
    </location>
</feature>
<evidence type="ECO:0000259" key="6">
    <source>
        <dbReference type="Pfam" id="PF01764"/>
    </source>
</evidence>
<comment type="similarity">
    <text evidence="2">Belongs to the AB hydrolase superfamily. Lipase family. Class 3 subfamily.</text>
</comment>
<dbReference type="InterPro" id="IPR051218">
    <property type="entry name" value="Sec_MonoDiacylglyc_Lipase"/>
</dbReference>
<name>S7RNQ8_GLOTA</name>
<feature type="domain" description="Fungal lipase-type" evidence="6">
    <location>
        <begin position="108"/>
        <end position="248"/>
    </location>
</feature>
<dbReference type="PANTHER" id="PTHR45856">
    <property type="entry name" value="ALPHA/BETA-HYDROLASES SUPERFAMILY PROTEIN"/>
    <property type="match status" value="1"/>
</dbReference>
<dbReference type="InterPro" id="IPR002921">
    <property type="entry name" value="Fungal_lipase-type"/>
</dbReference>
<dbReference type="Pfam" id="PF01764">
    <property type="entry name" value="Lipase_3"/>
    <property type="match status" value="1"/>
</dbReference>
<dbReference type="KEGG" id="gtr:GLOTRDRAFT_40233"/>
<dbReference type="SUPFAM" id="SSF53474">
    <property type="entry name" value="alpha/beta-Hydrolases"/>
    <property type="match status" value="1"/>
</dbReference>
<evidence type="ECO:0000313" key="8">
    <source>
        <dbReference type="Proteomes" id="UP000030669"/>
    </source>
</evidence>
<proteinExistence type="inferred from homology"/>
<dbReference type="HOGENOM" id="CLU_032957_9_0_1"/>
<dbReference type="Proteomes" id="UP000030669">
    <property type="component" value="Unassembled WGS sequence"/>
</dbReference>
<dbReference type="InterPro" id="IPR029058">
    <property type="entry name" value="AB_hydrolase_fold"/>
</dbReference>
<dbReference type="EMBL" id="KB469300">
    <property type="protein sequence ID" value="EPQ56145.1"/>
    <property type="molecule type" value="Genomic_DNA"/>
</dbReference>
<dbReference type="PANTHER" id="PTHR45856:SF25">
    <property type="entry name" value="FUNGAL LIPASE-LIKE DOMAIN-CONTAINING PROTEIN"/>
    <property type="match status" value="1"/>
</dbReference>
<dbReference type="Gene3D" id="3.40.50.1820">
    <property type="entry name" value="alpha/beta hydrolase"/>
    <property type="match status" value="1"/>
</dbReference>
<dbReference type="GO" id="GO:0016787">
    <property type="term" value="F:hydrolase activity"/>
    <property type="evidence" value="ECO:0007669"/>
    <property type="project" value="UniProtKB-KW"/>
</dbReference>
<evidence type="ECO:0000256" key="4">
    <source>
        <dbReference type="ARBA" id="ARBA00048461"/>
    </source>
</evidence>
<dbReference type="OMA" id="HRWYTIY"/>
<organism evidence="7 8">
    <name type="scientific">Gloeophyllum trabeum (strain ATCC 11539 / FP-39264 / Madison 617)</name>
    <name type="common">Brown rot fungus</name>
    <dbReference type="NCBI Taxonomy" id="670483"/>
    <lineage>
        <taxon>Eukaryota</taxon>
        <taxon>Fungi</taxon>
        <taxon>Dikarya</taxon>
        <taxon>Basidiomycota</taxon>
        <taxon>Agaricomycotina</taxon>
        <taxon>Agaricomycetes</taxon>
        <taxon>Gloeophyllales</taxon>
        <taxon>Gloeophyllaceae</taxon>
        <taxon>Gloeophyllum</taxon>
    </lineage>
</organism>
<dbReference type="RefSeq" id="XP_007864825.1">
    <property type="nucleotide sequence ID" value="XM_007866634.1"/>
</dbReference>
<keyword evidence="5" id="KW-0732">Signal</keyword>
<evidence type="ECO:0000256" key="2">
    <source>
        <dbReference type="ARBA" id="ARBA00043996"/>
    </source>
</evidence>
<comment type="catalytic activity">
    <reaction evidence="4">
        <text>a monoacylglycerol + H2O = glycerol + a fatty acid + H(+)</text>
        <dbReference type="Rhea" id="RHEA:15245"/>
        <dbReference type="ChEBI" id="CHEBI:15377"/>
        <dbReference type="ChEBI" id="CHEBI:15378"/>
        <dbReference type="ChEBI" id="CHEBI:17408"/>
        <dbReference type="ChEBI" id="CHEBI:17754"/>
        <dbReference type="ChEBI" id="CHEBI:28868"/>
    </reaction>
</comment>
<keyword evidence="7" id="KW-0378">Hydrolase</keyword>
<dbReference type="eggNOG" id="KOG4569">
    <property type="taxonomic scope" value="Eukaryota"/>
</dbReference>
<gene>
    <name evidence="7" type="ORF">GLOTRDRAFT_40233</name>
</gene>
<comment type="catalytic activity">
    <reaction evidence="3">
        <text>a diacylglycerol + H2O = a monoacylglycerol + a fatty acid + H(+)</text>
        <dbReference type="Rhea" id="RHEA:32731"/>
        <dbReference type="ChEBI" id="CHEBI:15377"/>
        <dbReference type="ChEBI" id="CHEBI:15378"/>
        <dbReference type="ChEBI" id="CHEBI:17408"/>
        <dbReference type="ChEBI" id="CHEBI:18035"/>
        <dbReference type="ChEBI" id="CHEBI:28868"/>
    </reaction>
</comment>
<sequence length="324" mass="34032">MPLALLACLLPLSLAAPAPILTPSAYRRDNSAQTAAVSDATIETDFVRPAQFSRIAYCSSQAVTSWQCGAPCAAVGPNVKVLQAGGDDGLIPMYFIAHDQDTDSILLAHQGTDAQNILSISNDVQFLQVGLNTTLFPQAGDGIKVHDGFQKTFERTADGVLAGVQSALNSTGVKKVAITGHSLGAAIATMDAVMLKMNLDPSISLSTVVFGLPRGGNQEWANLVDKTLGTDFTHITNQNDPVPTVPPQFLGYVHPQGEVHIAKANATGATETVACPGTENEVSSLYSMLLYSVSLPGDCQNCSEGNSLFHVSVANHIGMHELTT</sequence>
<feature type="signal peptide" evidence="5">
    <location>
        <begin position="1"/>
        <end position="15"/>
    </location>
</feature>
<protein>
    <submittedName>
        <fullName evidence="7">Alpha/beta-hydrolase</fullName>
    </submittedName>
</protein>
<evidence type="ECO:0000256" key="1">
    <source>
        <dbReference type="ARBA" id="ARBA00023157"/>
    </source>
</evidence>
<evidence type="ECO:0000313" key="7">
    <source>
        <dbReference type="EMBL" id="EPQ56145.1"/>
    </source>
</evidence>
<keyword evidence="8" id="KW-1185">Reference proteome</keyword>
<reference evidence="7 8" key="1">
    <citation type="journal article" date="2012" name="Science">
        <title>The Paleozoic origin of enzymatic lignin decomposition reconstructed from 31 fungal genomes.</title>
        <authorList>
            <person name="Floudas D."/>
            <person name="Binder M."/>
            <person name="Riley R."/>
            <person name="Barry K."/>
            <person name="Blanchette R.A."/>
            <person name="Henrissat B."/>
            <person name="Martinez A.T."/>
            <person name="Otillar R."/>
            <person name="Spatafora J.W."/>
            <person name="Yadav J.S."/>
            <person name="Aerts A."/>
            <person name="Benoit I."/>
            <person name="Boyd A."/>
            <person name="Carlson A."/>
            <person name="Copeland A."/>
            <person name="Coutinho P.M."/>
            <person name="de Vries R.P."/>
            <person name="Ferreira P."/>
            <person name="Findley K."/>
            <person name="Foster B."/>
            <person name="Gaskell J."/>
            <person name="Glotzer D."/>
            <person name="Gorecki P."/>
            <person name="Heitman J."/>
            <person name="Hesse C."/>
            <person name="Hori C."/>
            <person name="Igarashi K."/>
            <person name="Jurgens J.A."/>
            <person name="Kallen N."/>
            <person name="Kersten P."/>
            <person name="Kohler A."/>
            <person name="Kuees U."/>
            <person name="Kumar T.K.A."/>
            <person name="Kuo A."/>
            <person name="LaButti K."/>
            <person name="Larrondo L.F."/>
            <person name="Lindquist E."/>
            <person name="Ling A."/>
            <person name="Lombard V."/>
            <person name="Lucas S."/>
            <person name="Lundell T."/>
            <person name="Martin R."/>
            <person name="McLaughlin D.J."/>
            <person name="Morgenstern I."/>
            <person name="Morin E."/>
            <person name="Murat C."/>
            <person name="Nagy L.G."/>
            <person name="Nolan M."/>
            <person name="Ohm R.A."/>
            <person name="Patyshakuliyeva A."/>
            <person name="Rokas A."/>
            <person name="Ruiz-Duenas F.J."/>
            <person name="Sabat G."/>
            <person name="Salamov A."/>
            <person name="Samejima M."/>
            <person name="Schmutz J."/>
            <person name="Slot J.C."/>
            <person name="St John F."/>
            <person name="Stenlid J."/>
            <person name="Sun H."/>
            <person name="Sun S."/>
            <person name="Syed K."/>
            <person name="Tsang A."/>
            <person name="Wiebenga A."/>
            <person name="Young D."/>
            <person name="Pisabarro A."/>
            <person name="Eastwood D.C."/>
            <person name="Martin F."/>
            <person name="Cullen D."/>
            <person name="Grigoriev I.V."/>
            <person name="Hibbett D.S."/>
        </authorList>
    </citation>
    <scope>NUCLEOTIDE SEQUENCE [LARGE SCALE GENOMIC DNA]</scope>
    <source>
        <strain evidence="7 8">ATCC 11539</strain>
    </source>
</reference>
<keyword evidence="1" id="KW-1015">Disulfide bond</keyword>
<evidence type="ECO:0000256" key="5">
    <source>
        <dbReference type="SAM" id="SignalP"/>
    </source>
</evidence>
<accession>S7RNQ8</accession>
<dbReference type="GO" id="GO:0006629">
    <property type="term" value="P:lipid metabolic process"/>
    <property type="evidence" value="ECO:0007669"/>
    <property type="project" value="InterPro"/>
</dbReference>
<dbReference type="GeneID" id="19305965"/>
<dbReference type="AlphaFoldDB" id="S7RNQ8"/>